<comment type="similarity">
    <text evidence="1">Belongs to the NATD1 family.</text>
</comment>
<protein>
    <recommendedName>
        <fullName evidence="2">Protein NATD1</fullName>
    </recommendedName>
    <alternativeName>
        <fullName evidence="3">N-acetyltransferase domain-containing protein 1</fullName>
    </alternativeName>
</protein>
<comment type="caution">
    <text evidence="5">The sequence shown here is derived from an EMBL/GenBank/DDBJ whole genome shotgun (WGS) entry which is preliminary data.</text>
</comment>
<dbReference type="PROSITE" id="PS51729">
    <property type="entry name" value="GNAT_YJDJ"/>
    <property type="match status" value="1"/>
</dbReference>
<dbReference type="PANTHER" id="PTHR31435:SF9">
    <property type="entry name" value="PROTEIN NATD1"/>
    <property type="match status" value="1"/>
</dbReference>
<accession>A0A9Q1BZU8</accession>
<dbReference type="InterPro" id="IPR045057">
    <property type="entry name" value="Gcn5-rel_NAT"/>
</dbReference>
<evidence type="ECO:0000256" key="3">
    <source>
        <dbReference type="ARBA" id="ARBA00031876"/>
    </source>
</evidence>
<dbReference type="PANTHER" id="PTHR31435">
    <property type="entry name" value="PROTEIN NATD1"/>
    <property type="match status" value="1"/>
</dbReference>
<dbReference type="Proteomes" id="UP001152320">
    <property type="component" value="Chromosome 9"/>
</dbReference>
<name>A0A9Q1BZU8_HOLLE</name>
<organism evidence="5 6">
    <name type="scientific">Holothuria leucospilota</name>
    <name type="common">Black long sea cucumber</name>
    <name type="synonym">Mertensiothuria leucospilota</name>
    <dbReference type="NCBI Taxonomy" id="206669"/>
    <lineage>
        <taxon>Eukaryota</taxon>
        <taxon>Metazoa</taxon>
        <taxon>Echinodermata</taxon>
        <taxon>Eleutherozoa</taxon>
        <taxon>Echinozoa</taxon>
        <taxon>Holothuroidea</taxon>
        <taxon>Aspidochirotacea</taxon>
        <taxon>Aspidochirotida</taxon>
        <taxon>Holothuriidae</taxon>
        <taxon>Holothuria</taxon>
    </lineage>
</organism>
<dbReference type="Gene3D" id="3.40.630.30">
    <property type="match status" value="1"/>
</dbReference>
<dbReference type="OrthoDB" id="74247at2759"/>
<dbReference type="AlphaFoldDB" id="A0A9Q1BZU8"/>
<keyword evidence="6" id="KW-1185">Reference proteome</keyword>
<feature type="domain" description="N-acetyltransferase" evidence="4">
    <location>
        <begin position="40"/>
        <end position="130"/>
    </location>
</feature>
<gene>
    <name evidence="5" type="ORF">HOLleu_19385</name>
</gene>
<evidence type="ECO:0000259" key="4">
    <source>
        <dbReference type="PROSITE" id="PS51729"/>
    </source>
</evidence>
<dbReference type="EMBL" id="JAIZAY010000009">
    <property type="protein sequence ID" value="KAJ8035645.1"/>
    <property type="molecule type" value="Genomic_DNA"/>
</dbReference>
<reference evidence="5" key="1">
    <citation type="submission" date="2021-10" db="EMBL/GenBank/DDBJ databases">
        <title>Tropical sea cucumber genome reveals ecological adaptation and Cuvierian tubules defense mechanism.</title>
        <authorList>
            <person name="Chen T."/>
        </authorList>
    </citation>
    <scope>NUCLEOTIDE SEQUENCE</scope>
    <source>
        <strain evidence="5">Nanhai2018</strain>
        <tissue evidence="5">Muscle</tissue>
    </source>
</reference>
<dbReference type="Pfam" id="PF14542">
    <property type="entry name" value="Acetyltransf_CG"/>
    <property type="match status" value="1"/>
</dbReference>
<proteinExistence type="inferred from homology"/>
<dbReference type="SUPFAM" id="SSF55729">
    <property type="entry name" value="Acyl-CoA N-acyltransferases (Nat)"/>
    <property type="match status" value="1"/>
</dbReference>
<evidence type="ECO:0000256" key="2">
    <source>
        <dbReference type="ARBA" id="ARBA00020243"/>
    </source>
</evidence>
<evidence type="ECO:0000256" key="1">
    <source>
        <dbReference type="ARBA" id="ARBA00006233"/>
    </source>
</evidence>
<sequence>MISSTFVCTVQIGRRSLHTQFSRLLTSVQQTKMGENFHVVHDTQKKEFTLKLEGSSEPAIIEYTERSDNSVDLHHTEVPVSYRGRGIAKVLAKNALDYFVSNQVKMRLSCTYLQKYVKDNPNPTYLQYLVEK</sequence>
<evidence type="ECO:0000313" key="6">
    <source>
        <dbReference type="Proteomes" id="UP001152320"/>
    </source>
</evidence>
<evidence type="ECO:0000313" key="5">
    <source>
        <dbReference type="EMBL" id="KAJ8035645.1"/>
    </source>
</evidence>
<dbReference type="InterPro" id="IPR031165">
    <property type="entry name" value="GNAT_YJDJ"/>
</dbReference>
<dbReference type="InterPro" id="IPR016181">
    <property type="entry name" value="Acyl_CoA_acyltransferase"/>
</dbReference>